<evidence type="ECO:0000259" key="1">
    <source>
        <dbReference type="Pfam" id="PF00733"/>
    </source>
</evidence>
<accession>A0A6M1T5Z9</accession>
<name>A0A6M1T5Z9_9BACT</name>
<gene>
    <name evidence="2" type="ORF">G3570_12275</name>
</gene>
<reference evidence="2 3" key="1">
    <citation type="submission" date="2020-02" db="EMBL/GenBank/DDBJ databases">
        <title>Balneolaceae bacterium YR4-1, complete genome.</title>
        <authorList>
            <person name="Li Y."/>
            <person name="Wu S."/>
        </authorList>
    </citation>
    <scope>NUCLEOTIDE SEQUENCE [LARGE SCALE GENOMIC DNA]</scope>
    <source>
        <strain evidence="2 3">YR4-1</strain>
    </source>
</reference>
<dbReference type="InterPro" id="IPR014729">
    <property type="entry name" value="Rossmann-like_a/b/a_fold"/>
</dbReference>
<dbReference type="RefSeq" id="WP_165143701.1">
    <property type="nucleotide sequence ID" value="NZ_JAALLT010000004.1"/>
</dbReference>
<evidence type="ECO:0000313" key="2">
    <source>
        <dbReference type="EMBL" id="NGP77415.1"/>
    </source>
</evidence>
<dbReference type="AlphaFoldDB" id="A0A6M1T5Z9"/>
<feature type="domain" description="Asparagine synthetase" evidence="1">
    <location>
        <begin position="171"/>
        <end position="306"/>
    </location>
</feature>
<proteinExistence type="predicted"/>
<comment type="caution">
    <text evidence="2">The sequence shown here is derived from an EMBL/GenBank/DDBJ whole genome shotgun (WGS) entry which is preliminary data.</text>
</comment>
<dbReference type="EMBL" id="JAALLT010000004">
    <property type="protein sequence ID" value="NGP77415.1"/>
    <property type="molecule type" value="Genomic_DNA"/>
</dbReference>
<dbReference type="Proteomes" id="UP000473278">
    <property type="component" value="Unassembled WGS sequence"/>
</dbReference>
<dbReference type="SUPFAM" id="SSF52402">
    <property type="entry name" value="Adenine nucleotide alpha hydrolases-like"/>
    <property type="match status" value="1"/>
</dbReference>
<protein>
    <submittedName>
        <fullName evidence="2">Asparagine synthetase B family protein</fullName>
    </submittedName>
</protein>
<dbReference type="InterPro" id="IPR001962">
    <property type="entry name" value="Asn_synthase"/>
</dbReference>
<evidence type="ECO:0000313" key="3">
    <source>
        <dbReference type="Proteomes" id="UP000473278"/>
    </source>
</evidence>
<dbReference type="GO" id="GO:0006529">
    <property type="term" value="P:asparagine biosynthetic process"/>
    <property type="evidence" value="ECO:0007669"/>
    <property type="project" value="InterPro"/>
</dbReference>
<organism evidence="2 3">
    <name type="scientific">Halalkalibaculum roseum</name>
    <dbReference type="NCBI Taxonomy" id="2709311"/>
    <lineage>
        <taxon>Bacteria</taxon>
        <taxon>Pseudomonadati</taxon>
        <taxon>Balneolota</taxon>
        <taxon>Balneolia</taxon>
        <taxon>Balneolales</taxon>
        <taxon>Balneolaceae</taxon>
        <taxon>Halalkalibaculum</taxon>
    </lineage>
</organism>
<dbReference type="GO" id="GO:0004066">
    <property type="term" value="F:asparagine synthase (glutamine-hydrolyzing) activity"/>
    <property type="evidence" value="ECO:0007669"/>
    <property type="project" value="InterPro"/>
</dbReference>
<keyword evidence="3" id="KW-1185">Reference proteome</keyword>
<dbReference type="Pfam" id="PF00733">
    <property type="entry name" value="Asn_synthase"/>
    <property type="match status" value="1"/>
</dbReference>
<dbReference type="Gene3D" id="3.40.50.620">
    <property type="entry name" value="HUPs"/>
    <property type="match status" value="1"/>
</dbReference>
<sequence>MDHQYVADFVNLLDADNNYIFDMSVEEAEEALVSGDPDRVREIDGQFALVKKVDEQVFMARSIGRPMRYFLAKREAGPMLIVAERMDEIYDHLEKLDLHEQFHPSYTRMVPAHHVVRVDVIGCPDPNPTYTRFFDPKQNGLNDDLDEIGRTYIGALAEECRNWIQSIPEKEPIGVLFSGGIDSGSVFLVLYHLMLEKGMSPQRLKAFTLSVNDGPDARQAHDFLDRLDLSLFLETVEVSESDIDYKEAIKVIEDYKALDVEAASMTLALCKHLRERYPDWKYLADGDGGDENLKDYPIEDNPELTIRSVLNNPMLYHEGWGVDKIKHSLTYSGGQSRGHVRTYAPARKYGFKGFSPYSLPNVIEVSEAIPFIRLTDWDHNELYALKGEIVKRGVKAVTGFDMPVYPKRRFQHGAVSEDKSSNLFADNEMEYRTYFASLYA</sequence>